<gene>
    <name evidence="1" type="ORF">V8G54_037988</name>
</gene>
<sequence>MFYSLEGGLQIHIWCKRWVVLTNRVNLALEGQAWGCKATRTRESVGAFVKKKIDAKFAGGLLASKEAQKDILNSVVPHQTAQRLFDSRMENSQTRVALARALIGLKFSRSKSSSCVKHESSTGNLRGSNPLLRRSSTWWRYCSSREGQRQCCDCPKVSLLAALCSCRPHSWCTSSNKKQLWWSLRQRLSILHYLTSRFGAHLPATNIVGIEATNSTQPPHATLLHSSVMCVRSTHQTTMTTNHYISSRGLMGSSSLNFILVSGFKPCLSCGL</sequence>
<organism evidence="1 2">
    <name type="scientific">Vigna mungo</name>
    <name type="common">Black gram</name>
    <name type="synonym">Phaseolus mungo</name>
    <dbReference type="NCBI Taxonomy" id="3915"/>
    <lineage>
        <taxon>Eukaryota</taxon>
        <taxon>Viridiplantae</taxon>
        <taxon>Streptophyta</taxon>
        <taxon>Embryophyta</taxon>
        <taxon>Tracheophyta</taxon>
        <taxon>Spermatophyta</taxon>
        <taxon>Magnoliopsida</taxon>
        <taxon>eudicotyledons</taxon>
        <taxon>Gunneridae</taxon>
        <taxon>Pentapetalae</taxon>
        <taxon>rosids</taxon>
        <taxon>fabids</taxon>
        <taxon>Fabales</taxon>
        <taxon>Fabaceae</taxon>
        <taxon>Papilionoideae</taxon>
        <taxon>50 kb inversion clade</taxon>
        <taxon>NPAAA clade</taxon>
        <taxon>indigoferoid/millettioid clade</taxon>
        <taxon>Phaseoleae</taxon>
        <taxon>Vigna</taxon>
    </lineage>
</organism>
<dbReference type="EMBL" id="CP144689">
    <property type="protein sequence ID" value="WVY89068.1"/>
    <property type="molecule type" value="Genomic_DNA"/>
</dbReference>
<reference evidence="1 2" key="1">
    <citation type="journal article" date="2023" name="Life. Sci Alliance">
        <title>Evolutionary insights into 3D genome organization and epigenetic landscape of Vigna mungo.</title>
        <authorList>
            <person name="Junaid A."/>
            <person name="Singh B."/>
            <person name="Bhatia S."/>
        </authorList>
    </citation>
    <scope>NUCLEOTIDE SEQUENCE [LARGE SCALE GENOMIC DNA]</scope>
    <source>
        <strain evidence="1">Urdbean</strain>
    </source>
</reference>
<accession>A0AAQ3RDC6</accession>
<dbReference type="Proteomes" id="UP001374535">
    <property type="component" value="Chloroplast Pltd"/>
</dbReference>
<keyword evidence="2" id="KW-1185">Reference proteome</keyword>
<evidence type="ECO:0000313" key="1">
    <source>
        <dbReference type="EMBL" id="WVY89068.1"/>
    </source>
</evidence>
<keyword evidence="1" id="KW-0150">Chloroplast</keyword>
<geneLocation type="chloroplast" evidence="1"/>
<proteinExistence type="predicted"/>
<keyword evidence="1" id="KW-0934">Plastid</keyword>
<protein>
    <submittedName>
        <fullName evidence="1">Uncharacterized protein</fullName>
    </submittedName>
</protein>
<dbReference type="AlphaFoldDB" id="A0AAQ3RDC6"/>
<name>A0AAQ3RDC6_VIGMU</name>
<evidence type="ECO:0000313" key="2">
    <source>
        <dbReference type="Proteomes" id="UP001374535"/>
    </source>
</evidence>